<evidence type="ECO:0000313" key="2">
    <source>
        <dbReference type="EMBL" id="SEW13199.1"/>
    </source>
</evidence>
<dbReference type="InterPro" id="IPR034686">
    <property type="entry name" value="Terpene_cyclase-like_2"/>
</dbReference>
<keyword evidence="3" id="KW-1185">Reference proteome</keyword>
<dbReference type="Gene3D" id="1.10.600.10">
    <property type="entry name" value="Farnesyl Diphosphate Synthase"/>
    <property type="match status" value="1"/>
</dbReference>
<dbReference type="PANTHER" id="PTHR35201:SF4">
    <property type="entry name" value="BETA-PINACENE SYNTHASE-RELATED"/>
    <property type="match status" value="1"/>
</dbReference>
<dbReference type="EMBL" id="FOJG01000001">
    <property type="protein sequence ID" value="SEW13199.1"/>
    <property type="molecule type" value="Genomic_DNA"/>
</dbReference>
<dbReference type="SFLD" id="SFLDS00005">
    <property type="entry name" value="Isoprenoid_Synthase_Type_I"/>
    <property type="match status" value="1"/>
</dbReference>
<evidence type="ECO:0000256" key="1">
    <source>
        <dbReference type="RuleBase" id="RU366034"/>
    </source>
</evidence>
<sequence>MPPTLTLPPWKKKISEWLQEDYYFLPEKVKKKYLTTGVGHAGGCMFPHANEEQLTAICRFFLWAFTIDDSFEFSTVAELQTIRKKAFTHLRGVVPGPVDPLYKHLPVLREELLRLSSLEWLNRFNASLDIYFDGIQQELPFRKNLVFPTWNQFLDIREKAVNVYPLVNFAELITGIVLPDEVVLHPALQEIGKLTCRILSWSNDYFSAHMEKGNDVLNLVLMIEHSEMCSFEEAYKRAVDFHNRDLARYCFLLETLPDFGRYSLAVRAYTENLSLMIHGYLNWTLTLTKRYKVDTAGHPSSELKNGQLSSNV</sequence>
<evidence type="ECO:0000313" key="3">
    <source>
        <dbReference type="Proteomes" id="UP000199310"/>
    </source>
</evidence>
<gene>
    <name evidence="2" type="ORF">SAMN04488122_0759</name>
</gene>
<accession>A0A1I0PFM7</accession>
<keyword evidence="1" id="KW-0479">Metal-binding</keyword>
<reference evidence="3" key="1">
    <citation type="submission" date="2016-10" db="EMBL/GenBank/DDBJ databases">
        <authorList>
            <person name="Varghese N."/>
            <person name="Submissions S."/>
        </authorList>
    </citation>
    <scope>NUCLEOTIDE SEQUENCE [LARGE SCALE GENOMIC DNA]</scope>
    <source>
        <strain evidence="3">DSM 3695</strain>
    </source>
</reference>
<dbReference type="OrthoDB" id="1223397at2"/>
<name>A0A1I0PFM7_9BACT</name>
<dbReference type="Pfam" id="PF19086">
    <property type="entry name" value="Terpene_syn_C_2"/>
    <property type="match status" value="1"/>
</dbReference>
<keyword evidence="1" id="KW-0456">Lyase</keyword>
<dbReference type="InterPro" id="IPR008949">
    <property type="entry name" value="Isoprenoid_synthase_dom_sf"/>
</dbReference>
<dbReference type="SUPFAM" id="SSF48576">
    <property type="entry name" value="Terpenoid synthases"/>
    <property type="match status" value="1"/>
</dbReference>
<keyword evidence="1" id="KW-0460">Magnesium</keyword>
<dbReference type="SFLD" id="SFLDG01020">
    <property type="entry name" value="Terpene_Cyclase_Like_2"/>
    <property type="match status" value="1"/>
</dbReference>
<dbReference type="AlphaFoldDB" id="A0A1I0PFM7"/>
<dbReference type="Proteomes" id="UP000199310">
    <property type="component" value="Unassembled WGS sequence"/>
</dbReference>
<proteinExistence type="inferred from homology"/>
<dbReference type="EC" id="4.2.3.-" evidence="1"/>
<organism evidence="2 3">
    <name type="scientific">Chitinophaga arvensicola</name>
    <dbReference type="NCBI Taxonomy" id="29529"/>
    <lineage>
        <taxon>Bacteria</taxon>
        <taxon>Pseudomonadati</taxon>
        <taxon>Bacteroidota</taxon>
        <taxon>Chitinophagia</taxon>
        <taxon>Chitinophagales</taxon>
        <taxon>Chitinophagaceae</taxon>
        <taxon>Chitinophaga</taxon>
    </lineage>
</organism>
<comment type="similarity">
    <text evidence="1">Belongs to the terpene synthase family.</text>
</comment>
<dbReference type="GO" id="GO:0010333">
    <property type="term" value="F:terpene synthase activity"/>
    <property type="evidence" value="ECO:0007669"/>
    <property type="project" value="InterPro"/>
</dbReference>
<comment type="cofactor">
    <cofactor evidence="1">
        <name>Mg(2+)</name>
        <dbReference type="ChEBI" id="CHEBI:18420"/>
    </cofactor>
</comment>
<protein>
    <recommendedName>
        <fullName evidence="1">Terpene synthase</fullName>
        <ecNumber evidence="1">4.2.3.-</ecNumber>
    </recommendedName>
</protein>
<dbReference type="PANTHER" id="PTHR35201">
    <property type="entry name" value="TERPENE SYNTHASE"/>
    <property type="match status" value="1"/>
</dbReference>
<dbReference type="STRING" id="29529.SAMN04488122_0759"/>
<dbReference type="GO" id="GO:0046872">
    <property type="term" value="F:metal ion binding"/>
    <property type="evidence" value="ECO:0007669"/>
    <property type="project" value="UniProtKB-KW"/>
</dbReference>
<dbReference type="RefSeq" id="WP_089890781.1">
    <property type="nucleotide sequence ID" value="NZ_FOJG01000001.1"/>
</dbReference>